<dbReference type="Gene3D" id="3.30.70.330">
    <property type="match status" value="1"/>
</dbReference>
<evidence type="ECO:0000256" key="7">
    <source>
        <dbReference type="PROSITE-ProRule" id="PRU00176"/>
    </source>
</evidence>
<feature type="region of interest" description="Disordered" evidence="9">
    <location>
        <begin position="119"/>
        <end position="159"/>
    </location>
</feature>
<dbReference type="AlphaFoldDB" id="A0A1R2BW05"/>
<dbReference type="InterPro" id="IPR000504">
    <property type="entry name" value="RRM_dom"/>
</dbReference>
<evidence type="ECO:0000256" key="4">
    <source>
        <dbReference type="ARBA" id="ARBA00022884"/>
    </source>
</evidence>
<comment type="caution">
    <text evidence="11">The sequence shown here is derived from an EMBL/GenBank/DDBJ whole genome shotgun (WGS) entry which is preliminary data.</text>
</comment>
<dbReference type="PROSITE" id="PS50102">
    <property type="entry name" value="RRM"/>
    <property type="match status" value="1"/>
</dbReference>
<sequence length="159" mass="18349">MAAYLYESPNPDSEYIDRQQGYGTEEYKEKLRESSTLYIGNLSNYTKEEQIYELFSLCGKVKRVVMGLDRYKKTPCGFCFVEYYTHSAAANAINCLNSTQLENRIIRADWDIGFKEGRQYGRGRGGGQKRDSVRNDNESHRDDEAADGEDVGNKRKRRN</sequence>
<dbReference type="InterPro" id="IPR027157">
    <property type="entry name" value="NCBP2"/>
</dbReference>
<dbReference type="InterPro" id="IPR035979">
    <property type="entry name" value="RBD_domain_sf"/>
</dbReference>
<organism evidence="11 12">
    <name type="scientific">Stentor coeruleus</name>
    <dbReference type="NCBI Taxonomy" id="5963"/>
    <lineage>
        <taxon>Eukaryota</taxon>
        <taxon>Sar</taxon>
        <taxon>Alveolata</taxon>
        <taxon>Ciliophora</taxon>
        <taxon>Postciliodesmatophora</taxon>
        <taxon>Heterotrichea</taxon>
        <taxon>Heterotrichida</taxon>
        <taxon>Stentoridae</taxon>
        <taxon>Stentor</taxon>
    </lineage>
</organism>
<dbReference type="InterPro" id="IPR012677">
    <property type="entry name" value="Nucleotide-bd_a/b_plait_sf"/>
</dbReference>
<dbReference type="PANTHER" id="PTHR18847:SF0">
    <property type="entry name" value="NUCLEAR CAP-BINDING PROTEIN SUBUNIT 2"/>
    <property type="match status" value="1"/>
</dbReference>
<dbReference type="GO" id="GO:0005846">
    <property type="term" value="C:nuclear cap binding complex"/>
    <property type="evidence" value="ECO:0007669"/>
    <property type="project" value="InterPro"/>
</dbReference>
<evidence type="ECO:0000256" key="3">
    <source>
        <dbReference type="ARBA" id="ARBA00022664"/>
    </source>
</evidence>
<evidence type="ECO:0000313" key="12">
    <source>
        <dbReference type="Proteomes" id="UP000187209"/>
    </source>
</evidence>
<accession>A0A1R2BW05</accession>
<keyword evidence="4 7" id="KW-0694">RNA-binding</keyword>
<dbReference type="Pfam" id="PF00076">
    <property type="entry name" value="RRM_1"/>
    <property type="match status" value="1"/>
</dbReference>
<dbReference type="EMBL" id="MPUH01000406">
    <property type="protein sequence ID" value="OMJ80837.1"/>
    <property type="molecule type" value="Genomic_DNA"/>
</dbReference>
<dbReference type="CDD" id="cd12240">
    <property type="entry name" value="RRM_NCBP2"/>
    <property type="match status" value="1"/>
</dbReference>
<evidence type="ECO:0000256" key="2">
    <source>
        <dbReference type="ARBA" id="ARBA00010725"/>
    </source>
</evidence>
<gene>
    <name evidence="11" type="ORF">SteCoe_18840</name>
</gene>
<dbReference type="GO" id="GO:0045292">
    <property type="term" value="P:mRNA cis splicing, via spliceosome"/>
    <property type="evidence" value="ECO:0007669"/>
    <property type="project" value="InterPro"/>
</dbReference>
<evidence type="ECO:0000256" key="9">
    <source>
        <dbReference type="SAM" id="MobiDB-lite"/>
    </source>
</evidence>
<protein>
    <recommendedName>
        <fullName evidence="8">Nuclear cap-binding protein subunit 2</fullName>
    </recommendedName>
    <alternativeName>
        <fullName evidence="8">20 kDa nuclear cap-binding protein</fullName>
    </alternativeName>
</protein>
<feature type="compositionally biased region" description="Basic and acidic residues" evidence="9">
    <location>
        <begin position="128"/>
        <end position="143"/>
    </location>
</feature>
<name>A0A1R2BW05_9CILI</name>
<dbReference type="GO" id="GO:0000339">
    <property type="term" value="F:RNA cap binding"/>
    <property type="evidence" value="ECO:0007669"/>
    <property type="project" value="InterPro"/>
</dbReference>
<dbReference type="GO" id="GO:0005634">
    <property type="term" value="C:nucleus"/>
    <property type="evidence" value="ECO:0007669"/>
    <property type="project" value="UniProtKB-SubCell"/>
</dbReference>
<dbReference type="InterPro" id="IPR034148">
    <property type="entry name" value="NCBP2_RRM"/>
</dbReference>
<comment type="subcellular location">
    <subcellularLocation>
        <location evidence="1 8">Nucleus</location>
    </subcellularLocation>
</comment>
<keyword evidence="5 8" id="KW-0508">mRNA splicing</keyword>
<proteinExistence type="inferred from homology"/>
<dbReference type="Proteomes" id="UP000187209">
    <property type="component" value="Unassembled WGS sequence"/>
</dbReference>
<evidence type="ECO:0000259" key="10">
    <source>
        <dbReference type="PROSITE" id="PS50102"/>
    </source>
</evidence>
<dbReference type="SUPFAM" id="SSF54928">
    <property type="entry name" value="RNA-binding domain, RBD"/>
    <property type="match status" value="1"/>
</dbReference>
<evidence type="ECO:0000256" key="1">
    <source>
        <dbReference type="ARBA" id="ARBA00004123"/>
    </source>
</evidence>
<evidence type="ECO:0000256" key="8">
    <source>
        <dbReference type="RuleBase" id="RU364036"/>
    </source>
</evidence>
<feature type="domain" description="RRM" evidence="10">
    <location>
        <begin position="35"/>
        <end position="113"/>
    </location>
</feature>
<reference evidence="11 12" key="1">
    <citation type="submission" date="2016-11" db="EMBL/GenBank/DDBJ databases">
        <title>The macronuclear genome of Stentor coeruleus: a giant cell with tiny introns.</title>
        <authorList>
            <person name="Slabodnick M."/>
            <person name="Ruby J.G."/>
            <person name="Reiff S.B."/>
            <person name="Swart E.C."/>
            <person name="Gosai S."/>
            <person name="Prabakaran S."/>
            <person name="Witkowska E."/>
            <person name="Larue G.E."/>
            <person name="Fisher S."/>
            <person name="Freeman R.M."/>
            <person name="Gunawardena J."/>
            <person name="Chu W."/>
            <person name="Stover N.A."/>
            <person name="Gregory B.D."/>
            <person name="Nowacki M."/>
            <person name="Derisi J."/>
            <person name="Roy S.W."/>
            <person name="Marshall W.F."/>
            <person name="Sood P."/>
        </authorList>
    </citation>
    <scope>NUCLEOTIDE SEQUENCE [LARGE SCALE GENOMIC DNA]</scope>
    <source>
        <strain evidence="11">WM001</strain>
    </source>
</reference>
<keyword evidence="3 8" id="KW-0507">mRNA processing</keyword>
<evidence type="ECO:0000256" key="6">
    <source>
        <dbReference type="ARBA" id="ARBA00023242"/>
    </source>
</evidence>
<comment type="similarity">
    <text evidence="2 8">Belongs to the RRM NCBP2 family.</text>
</comment>
<evidence type="ECO:0000256" key="5">
    <source>
        <dbReference type="ARBA" id="ARBA00023187"/>
    </source>
</evidence>
<dbReference type="OrthoDB" id="311897at2759"/>
<keyword evidence="6 8" id="KW-0539">Nucleus</keyword>
<evidence type="ECO:0000313" key="11">
    <source>
        <dbReference type="EMBL" id="OMJ80837.1"/>
    </source>
</evidence>
<keyword evidence="12" id="KW-1185">Reference proteome</keyword>
<dbReference type="SMART" id="SM00360">
    <property type="entry name" value="RRM"/>
    <property type="match status" value="1"/>
</dbReference>
<dbReference type="PANTHER" id="PTHR18847">
    <property type="entry name" value="20 KD NUCLEAR CAP BINDING PROTEIN"/>
    <property type="match status" value="1"/>
</dbReference>